<sequence>MSTWQPSPGAKRILDKLVVNVIDGGEVMIHHNTAAVSFDPSAGPVGAARDDGSMVFDDAVGRAFETAAERPHSLTTDEVTELRHAIRAVTFTALDKRLEDRATEAGRPLQMRLDAGNAADRFLNDGLRHADWAINGDRICYRLNPELGTSLRQVPTDEPERPVARDAALALAAQYARAHGDWPDNAVRSLLKVPREQVFESVVDAKLAAHLRENFEPARDALADLRARLTDDIRTEFQQLSQEPHLETSEVQRRVAAVCERVDDSARTVKETLNAVAAQQSGRPSATGARKSAAERPHKWTSFGR</sequence>
<evidence type="ECO:0000256" key="1">
    <source>
        <dbReference type="SAM" id="MobiDB-lite"/>
    </source>
</evidence>
<feature type="region of interest" description="Disordered" evidence="1">
    <location>
        <begin position="275"/>
        <end position="305"/>
    </location>
</feature>
<comment type="caution">
    <text evidence="2">The sequence shown here is derived from an EMBL/GenBank/DDBJ whole genome shotgun (WGS) entry which is preliminary data.</text>
</comment>
<organism evidence="2 3">
    <name type="scientific">Kribbella pratensis</name>
    <dbReference type="NCBI Taxonomy" id="2512112"/>
    <lineage>
        <taxon>Bacteria</taxon>
        <taxon>Bacillati</taxon>
        <taxon>Actinomycetota</taxon>
        <taxon>Actinomycetes</taxon>
        <taxon>Propionibacteriales</taxon>
        <taxon>Kribbellaceae</taxon>
        <taxon>Kribbella</taxon>
    </lineage>
</organism>
<keyword evidence="3" id="KW-1185">Reference proteome</keyword>
<reference evidence="2 3" key="1">
    <citation type="submission" date="2019-03" db="EMBL/GenBank/DDBJ databases">
        <title>Genomic Encyclopedia of Type Strains, Phase III (KMG-III): the genomes of soil and plant-associated and newly described type strains.</title>
        <authorList>
            <person name="Whitman W."/>
        </authorList>
    </citation>
    <scope>NUCLEOTIDE SEQUENCE [LARGE SCALE GENOMIC DNA]</scope>
    <source>
        <strain evidence="2 3">VKMAc-2574</strain>
    </source>
</reference>
<proteinExistence type="predicted"/>
<protein>
    <submittedName>
        <fullName evidence="2">Uncharacterized protein</fullName>
    </submittedName>
</protein>
<dbReference type="Proteomes" id="UP000295060">
    <property type="component" value="Unassembled WGS sequence"/>
</dbReference>
<evidence type="ECO:0000313" key="3">
    <source>
        <dbReference type="Proteomes" id="UP000295060"/>
    </source>
</evidence>
<dbReference type="RefSeq" id="WP_134133430.1">
    <property type="nucleotide sequence ID" value="NZ_SODU01000007.1"/>
</dbReference>
<name>A0ABY2F438_9ACTN</name>
<accession>A0ABY2F438</accession>
<evidence type="ECO:0000313" key="2">
    <source>
        <dbReference type="EMBL" id="TDW79234.1"/>
    </source>
</evidence>
<gene>
    <name evidence="2" type="ORF">EV137_8118</name>
</gene>
<dbReference type="EMBL" id="SODU01000007">
    <property type="protein sequence ID" value="TDW79234.1"/>
    <property type="molecule type" value="Genomic_DNA"/>
</dbReference>